<dbReference type="Proteomes" id="UP001597419">
    <property type="component" value="Unassembled WGS sequence"/>
</dbReference>
<gene>
    <name evidence="1" type="ORF">ACFSYJ_31540</name>
</gene>
<dbReference type="InterPro" id="IPR022172">
    <property type="entry name" value="DUF3703"/>
</dbReference>
<accession>A0ABW5GQP6</accession>
<sequence length="83" mass="9413">METYSAELEAGREALARKDWRSAYRHFGRAHELGHDELALHLAAHRGLLRTSLRSGRIDRAAVQLVLMAGAYLFDRKPRGVRS</sequence>
<name>A0ABW5GQP6_9PSEU</name>
<proteinExistence type="predicted"/>
<dbReference type="RefSeq" id="WP_345392189.1">
    <property type="nucleotide sequence ID" value="NZ_BAABHG010000005.1"/>
</dbReference>
<comment type="caution">
    <text evidence="1">The sequence shown here is derived from an EMBL/GenBank/DDBJ whole genome shotgun (WGS) entry which is preliminary data.</text>
</comment>
<evidence type="ECO:0000313" key="1">
    <source>
        <dbReference type="EMBL" id="MFD2463182.1"/>
    </source>
</evidence>
<dbReference type="EMBL" id="JBHUKU010000020">
    <property type="protein sequence ID" value="MFD2463182.1"/>
    <property type="molecule type" value="Genomic_DNA"/>
</dbReference>
<keyword evidence="2" id="KW-1185">Reference proteome</keyword>
<organism evidence="1 2">
    <name type="scientific">Amycolatopsis samaneae</name>
    <dbReference type="NCBI Taxonomy" id="664691"/>
    <lineage>
        <taxon>Bacteria</taxon>
        <taxon>Bacillati</taxon>
        <taxon>Actinomycetota</taxon>
        <taxon>Actinomycetes</taxon>
        <taxon>Pseudonocardiales</taxon>
        <taxon>Pseudonocardiaceae</taxon>
        <taxon>Amycolatopsis</taxon>
    </lineage>
</organism>
<dbReference type="Pfam" id="PF12487">
    <property type="entry name" value="DUF3703"/>
    <property type="match status" value="1"/>
</dbReference>
<protein>
    <submittedName>
        <fullName evidence="1">DUF3703 domain-containing protein</fullName>
    </submittedName>
</protein>
<reference evidence="2" key="1">
    <citation type="journal article" date="2019" name="Int. J. Syst. Evol. Microbiol.">
        <title>The Global Catalogue of Microorganisms (GCM) 10K type strain sequencing project: providing services to taxonomists for standard genome sequencing and annotation.</title>
        <authorList>
            <consortium name="The Broad Institute Genomics Platform"/>
            <consortium name="The Broad Institute Genome Sequencing Center for Infectious Disease"/>
            <person name="Wu L."/>
            <person name="Ma J."/>
        </authorList>
    </citation>
    <scope>NUCLEOTIDE SEQUENCE [LARGE SCALE GENOMIC DNA]</scope>
    <source>
        <strain evidence="2">CGMCC 4.7643</strain>
    </source>
</reference>
<evidence type="ECO:0000313" key="2">
    <source>
        <dbReference type="Proteomes" id="UP001597419"/>
    </source>
</evidence>